<dbReference type="GO" id="GO:0005886">
    <property type="term" value="C:plasma membrane"/>
    <property type="evidence" value="ECO:0007669"/>
    <property type="project" value="UniProtKB-SubCell"/>
</dbReference>
<keyword evidence="6" id="KW-1133">Transmembrane helix</keyword>
<evidence type="ECO:0000256" key="1">
    <source>
        <dbReference type="ARBA" id="ARBA00004429"/>
    </source>
</evidence>
<proteinExistence type="inferred from homology"/>
<dbReference type="Gene3D" id="1.20.81.30">
    <property type="entry name" value="Type II secretion system (T2SS), domain F"/>
    <property type="match status" value="1"/>
</dbReference>
<evidence type="ECO:0000256" key="2">
    <source>
        <dbReference type="ARBA" id="ARBA00005745"/>
    </source>
</evidence>
<dbReference type="PANTHER" id="PTHR30012">
    <property type="entry name" value="GENERAL SECRETION PATHWAY PROTEIN"/>
    <property type="match status" value="1"/>
</dbReference>
<sequence>MRTNNSDALDTYVWEGVNRNGIKIRGETQASSANMLRATLRKQGINTKKVNKKPKPLFTPKIKPADIAHFARQMTTMMRSGVPMVQSLHMVAGGGDNAAMQSLIKKIADSIEGGSSFGSALEQHPKYFDKLFVSLVKAGEQA</sequence>
<organism evidence="8">
    <name type="scientific">Cyprideis torosa</name>
    <dbReference type="NCBI Taxonomy" id="163714"/>
    <lineage>
        <taxon>Eukaryota</taxon>
        <taxon>Metazoa</taxon>
        <taxon>Ecdysozoa</taxon>
        <taxon>Arthropoda</taxon>
        <taxon>Crustacea</taxon>
        <taxon>Oligostraca</taxon>
        <taxon>Ostracoda</taxon>
        <taxon>Podocopa</taxon>
        <taxon>Podocopida</taxon>
        <taxon>Cytherocopina</taxon>
        <taxon>Cytheroidea</taxon>
        <taxon>Cytherideidae</taxon>
        <taxon>Cyprideis</taxon>
    </lineage>
</organism>
<dbReference type="PANTHER" id="PTHR30012:SF7">
    <property type="entry name" value="PROTEIN TRANSPORT PROTEIN HOFC HOMOLOG"/>
    <property type="match status" value="1"/>
</dbReference>
<keyword evidence="5" id="KW-0812">Transmembrane</keyword>
<evidence type="ECO:0000256" key="6">
    <source>
        <dbReference type="ARBA" id="ARBA00022989"/>
    </source>
</evidence>
<dbReference type="EMBL" id="OB749169">
    <property type="protein sequence ID" value="CAD7239945.1"/>
    <property type="molecule type" value="Genomic_DNA"/>
</dbReference>
<comment type="similarity">
    <text evidence="2">Belongs to the GSP F family.</text>
</comment>
<keyword evidence="4" id="KW-0997">Cell inner membrane</keyword>
<dbReference type="AlphaFoldDB" id="A0A7R8X341"/>
<accession>A0A7R8X341</accession>
<reference evidence="8" key="1">
    <citation type="submission" date="2020-11" db="EMBL/GenBank/DDBJ databases">
        <authorList>
            <person name="Tran Van P."/>
        </authorList>
    </citation>
    <scope>NUCLEOTIDE SEQUENCE</scope>
</reference>
<dbReference type="Pfam" id="PF00482">
    <property type="entry name" value="T2SSF"/>
    <property type="match status" value="1"/>
</dbReference>
<evidence type="ECO:0000256" key="7">
    <source>
        <dbReference type="ARBA" id="ARBA00023136"/>
    </source>
</evidence>
<comment type="subcellular location">
    <subcellularLocation>
        <location evidence="1">Cell inner membrane</location>
        <topology evidence="1">Multi-pass membrane protein</topology>
    </subcellularLocation>
</comment>
<protein>
    <submittedName>
        <fullName evidence="8">Uncharacterized protein</fullName>
    </submittedName>
</protein>
<dbReference type="InterPro" id="IPR018076">
    <property type="entry name" value="T2SS_GspF_dom"/>
</dbReference>
<evidence type="ECO:0000256" key="3">
    <source>
        <dbReference type="ARBA" id="ARBA00022475"/>
    </source>
</evidence>
<feature type="non-terminal residue" evidence="8">
    <location>
        <position position="142"/>
    </location>
</feature>
<evidence type="ECO:0000313" key="8">
    <source>
        <dbReference type="EMBL" id="CAD7239945.1"/>
    </source>
</evidence>
<evidence type="ECO:0000256" key="4">
    <source>
        <dbReference type="ARBA" id="ARBA00022519"/>
    </source>
</evidence>
<evidence type="ECO:0000256" key="5">
    <source>
        <dbReference type="ARBA" id="ARBA00022692"/>
    </source>
</evidence>
<dbReference type="OrthoDB" id="8194499at2759"/>
<keyword evidence="3" id="KW-1003">Cell membrane</keyword>
<dbReference type="InterPro" id="IPR003004">
    <property type="entry name" value="GspF/PilC"/>
</dbReference>
<keyword evidence="7" id="KW-0472">Membrane</keyword>
<name>A0A7R8X341_9CRUS</name>
<dbReference type="InterPro" id="IPR042094">
    <property type="entry name" value="T2SS_GspF_sf"/>
</dbReference>
<gene>
    <name evidence="8" type="ORF">CTOB1V02_LOCUS17760</name>
</gene>